<comment type="caution">
    <text evidence="2">The sequence shown here is derived from an EMBL/GenBank/DDBJ whole genome shotgun (WGS) entry which is preliminary data.</text>
</comment>
<evidence type="ECO:0000313" key="2">
    <source>
        <dbReference type="EMBL" id="KAF7570566.1"/>
    </source>
</evidence>
<sequence>MSAIIQLDSGCENVNLISADFMRTLGWTQDPSCEAQDVGELLNGETVQSLGTVKVRWFAPEFRMRRYADATCHIMETEKFDLLMGKADLVRLRLYKINRPPRIFALYPRSPTVRGESRQQKNDEAKAAREKEKQDKAEREKQKAQGNSTSNAPSTS</sequence>
<evidence type="ECO:0000313" key="3">
    <source>
        <dbReference type="Proteomes" id="UP000245464"/>
    </source>
</evidence>
<gene>
    <name evidence="2" type="ORF">PtrM4_105680</name>
</gene>
<dbReference type="AlphaFoldDB" id="A0A2W1GFP2"/>
<dbReference type="EMBL" id="NQIK02000005">
    <property type="protein sequence ID" value="KAF7570566.1"/>
    <property type="molecule type" value="Genomic_DNA"/>
</dbReference>
<feature type="compositionally biased region" description="Polar residues" evidence="1">
    <location>
        <begin position="144"/>
        <end position="156"/>
    </location>
</feature>
<reference evidence="2" key="1">
    <citation type="journal article" date="2018" name="BMC Genomics">
        <title>Comparative genomics of the wheat fungal pathogen Pyrenophora tritici-repentis reveals chromosomal variations and genome plasticity.</title>
        <authorList>
            <person name="Moolhuijzen P."/>
            <person name="See P.T."/>
            <person name="Hane J.K."/>
            <person name="Shi G."/>
            <person name="Liu Z."/>
            <person name="Oliver R.P."/>
            <person name="Moffat C.S."/>
        </authorList>
    </citation>
    <scope>NUCLEOTIDE SEQUENCE [LARGE SCALE GENOMIC DNA]</scope>
    <source>
        <strain evidence="2">M4</strain>
    </source>
</reference>
<organism evidence="2 3">
    <name type="scientific">Pyrenophora tritici-repentis</name>
    <dbReference type="NCBI Taxonomy" id="45151"/>
    <lineage>
        <taxon>Eukaryota</taxon>
        <taxon>Fungi</taxon>
        <taxon>Dikarya</taxon>
        <taxon>Ascomycota</taxon>
        <taxon>Pezizomycotina</taxon>
        <taxon>Dothideomycetes</taxon>
        <taxon>Pleosporomycetidae</taxon>
        <taxon>Pleosporales</taxon>
        <taxon>Pleosporineae</taxon>
        <taxon>Pleosporaceae</taxon>
        <taxon>Pyrenophora</taxon>
    </lineage>
</organism>
<accession>A0A2W1GFP2</accession>
<dbReference type="KEGG" id="ptrr:6344098"/>
<proteinExistence type="predicted"/>
<feature type="compositionally biased region" description="Basic and acidic residues" evidence="1">
    <location>
        <begin position="115"/>
        <end position="143"/>
    </location>
</feature>
<dbReference type="GeneID" id="6344098"/>
<name>A0A2W1GFP2_9PLEO</name>
<evidence type="ECO:0000256" key="1">
    <source>
        <dbReference type="SAM" id="MobiDB-lite"/>
    </source>
</evidence>
<dbReference type="RefSeq" id="XP_001936177.2">
    <property type="nucleotide sequence ID" value="XM_001936142.2"/>
</dbReference>
<dbReference type="Proteomes" id="UP000245464">
    <property type="component" value="Chromosome 5"/>
</dbReference>
<feature type="region of interest" description="Disordered" evidence="1">
    <location>
        <begin position="106"/>
        <end position="156"/>
    </location>
</feature>
<protein>
    <submittedName>
        <fullName evidence="2">Uncharacterized protein</fullName>
    </submittedName>
</protein>